<proteinExistence type="predicted"/>
<reference evidence="2" key="1">
    <citation type="journal article" date="2014" name="Front. Microbiol.">
        <title>High frequency of phylogenetically diverse reductive dehalogenase-homologous genes in deep subseafloor sedimentary metagenomes.</title>
        <authorList>
            <person name="Kawai M."/>
            <person name="Futagami T."/>
            <person name="Toyoda A."/>
            <person name="Takaki Y."/>
            <person name="Nishi S."/>
            <person name="Hori S."/>
            <person name="Arai W."/>
            <person name="Tsubouchi T."/>
            <person name="Morono Y."/>
            <person name="Uchiyama I."/>
            <person name="Ito T."/>
            <person name="Fujiyama A."/>
            <person name="Inagaki F."/>
            <person name="Takami H."/>
        </authorList>
    </citation>
    <scope>NUCLEOTIDE SEQUENCE</scope>
    <source>
        <strain evidence="2">Expedition CK06-06</strain>
    </source>
</reference>
<feature type="region of interest" description="Disordered" evidence="1">
    <location>
        <begin position="38"/>
        <end position="60"/>
    </location>
</feature>
<dbReference type="AlphaFoldDB" id="X0U8H9"/>
<sequence length="60" mass="6296">DEEHVVVRDPTIADGSLLATTHLIYAPDGSKVEILPDPNVATQDMAGLGPNNKASGNEQL</sequence>
<evidence type="ECO:0000313" key="2">
    <source>
        <dbReference type="EMBL" id="GAF95631.1"/>
    </source>
</evidence>
<feature type="non-terminal residue" evidence="2">
    <location>
        <position position="1"/>
    </location>
</feature>
<evidence type="ECO:0000256" key="1">
    <source>
        <dbReference type="SAM" id="MobiDB-lite"/>
    </source>
</evidence>
<protein>
    <submittedName>
        <fullName evidence="2">Uncharacterized protein</fullName>
    </submittedName>
</protein>
<name>X0U8H9_9ZZZZ</name>
<accession>X0U8H9</accession>
<dbReference type="EMBL" id="BARS01015900">
    <property type="protein sequence ID" value="GAF95631.1"/>
    <property type="molecule type" value="Genomic_DNA"/>
</dbReference>
<organism evidence="2">
    <name type="scientific">marine sediment metagenome</name>
    <dbReference type="NCBI Taxonomy" id="412755"/>
    <lineage>
        <taxon>unclassified sequences</taxon>
        <taxon>metagenomes</taxon>
        <taxon>ecological metagenomes</taxon>
    </lineage>
</organism>
<comment type="caution">
    <text evidence="2">The sequence shown here is derived from an EMBL/GenBank/DDBJ whole genome shotgun (WGS) entry which is preliminary data.</text>
</comment>
<gene>
    <name evidence="2" type="ORF">S01H1_26244</name>
</gene>